<dbReference type="GO" id="GO:0042884">
    <property type="term" value="P:microcin transport"/>
    <property type="evidence" value="ECO:0007669"/>
    <property type="project" value="TreeGrafter"/>
</dbReference>
<dbReference type="Gene3D" id="3.40.190.10">
    <property type="entry name" value="Periplasmic binding protein-like II"/>
    <property type="match status" value="1"/>
</dbReference>
<dbReference type="Gene3D" id="3.10.105.10">
    <property type="entry name" value="Dipeptide-binding Protein, Domain 3"/>
    <property type="match status" value="1"/>
</dbReference>
<evidence type="ECO:0000256" key="3">
    <source>
        <dbReference type="ARBA" id="ARBA00022927"/>
    </source>
</evidence>
<dbReference type="InterPro" id="IPR000914">
    <property type="entry name" value="SBP_5_dom"/>
</dbReference>
<dbReference type="RefSeq" id="WP_185794485.1">
    <property type="nucleotide sequence ID" value="NZ_JACMYH010000002.1"/>
</dbReference>
<evidence type="ECO:0000313" key="6">
    <source>
        <dbReference type="EMBL" id="MBC2679044.1"/>
    </source>
</evidence>
<keyword evidence="3" id="KW-0813">Transport</keyword>
<comment type="caution">
    <text evidence="6">The sequence shown here is derived from an EMBL/GenBank/DDBJ whole genome shotgun (WGS) entry which is preliminary data.</text>
</comment>
<dbReference type="Pfam" id="PF00496">
    <property type="entry name" value="SBP_bac_5"/>
    <property type="match status" value="1"/>
</dbReference>
<feature type="signal peptide" evidence="4">
    <location>
        <begin position="1"/>
        <end position="23"/>
    </location>
</feature>
<sequence length="613" mass="69175">MCPLPFRLLACLLGLALSACANATIIQSHGYAQFGTLKYPARFSHFDWVNADAPKGGTLRTMAFGTFDTLNPYTFKGTSPVQTANFLQYGINELNEPLMVGTGQYAPSGDEPSSSYGLIAQSVEYNESRSWVVFNLRPQARFNDGHPITSADVAFSYRTLLTQGHPMYRTNLQEVLRVDVLSPTRIRFVFKRSGNPLLILRLGELPILPKHYWQGRDFQATTFEAPVTSGPYRIKQVVPGRRLVLERDRNWWGKDLPVNRGKYNFDRMEVEFYRDSDVAFEAFKAGEFDIYIEHQAKNWTNGYDFPAVRRGDVIKAQIPHKIPTQTQGLFFNTRRPAYSDPRVRQALGLLLDFEWTNRALFSGAYRRSESYYPNSEFAATGLPGGKERLLLSAYKNALSPALFLEAPSMPGTDGNGIPRATLRQALKLLGDAGWTLQGDRLRNAAGQPLRLEILLVNSNLERILGPYVANLASIGVQANLRSVDRAQYKQRLDQFDFDMISLTLPQTLSPGLEQWQYFHSSQAAVRGSKNYAGIADPVVDRLLEQLLGAQSRDDQVAAARALDRVLLSQHYMVANWYLDYHRLAYRSRLAFVTTPPYTLGLSAWWVKPTEKSQ</sequence>
<dbReference type="PANTHER" id="PTHR30290:SF64">
    <property type="entry name" value="ABC TRANSPORTER PERIPLASMIC BINDING PROTEIN"/>
    <property type="match status" value="1"/>
</dbReference>
<keyword evidence="1 4" id="KW-0732">Signal</keyword>
<feature type="chain" id="PRO_5031257031" evidence="4">
    <location>
        <begin position="24"/>
        <end position="613"/>
    </location>
</feature>
<dbReference type="EMBL" id="JACMYH010000002">
    <property type="protein sequence ID" value="MBC2679044.1"/>
    <property type="molecule type" value="Genomic_DNA"/>
</dbReference>
<dbReference type="SUPFAM" id="SSF53850">
    <property type="entry name" value="Periplasmic binding protein-like II"/>
    <property type="match status" value="1"/>
</dbReference>
<accession>A0A7X1G7B8</accession>
<dbReference type="PROSITE" id="PS51257">
    <property type="entry name" value="PROKAR_LIPOPROTEIN"/>
    <property type="match status" value="1"/>
</dbReference>
<dbReference type="InterPro" id="IPR030678">
    <property type="entry name" value="Peptide/Ni-bd"/>
</dbReference>
<dbReference type="CDD" id="cd08497">
    <property type="entry name" value="MbnE-like"/>
    <property type="match status" value="1"/>
</dbReference>
<evidence type="ECO:0000259" key="5">
    <source>
        <dbReference type="Pfam" id="PF00496"/>
    </source>
</evidence>
<dbReference type="GO" id="GO:0030288">
    <property type="term" value="C:outer membrane-bounded periplasmic space"/>
    <property type="evidence" value="ECO:0007669"/>
    <property type="project" value="TreeGrafter"/>
</dbReference>
<dbReference type="GO" id="GO:0043190">
    <property type="term" value="C:ATP-binding cassette (ABC) transporter complex"/>
    <property type="evidence" value="ECO:0007669"/>
    <property type="project" value="InterPro"/>
</dbReference>
<dbReference type="AlphaFoldDB" id="A0A7X1G7B8"/>
<organism evidence="6 7">
    <name type="scientific">Pseudomonas baltica</name>
    <dbReference type="NCBI Taxonomy" id="2762576"/>
    <lineage>
        <taxon>Bacteria</taxon>
        <taxon>Pseudomonadati</taxon>
        <taxon>Pseudomonadota</taxon>
        <taxon>Gammaproteobacteria</taxon>
        <taxon>Pseudomonadales</taxon>
        <taxon>Pseudomonadaceae</taxon>
        <taxon>Pseudomonas</taxon>
    </lineage>
</organism>
<dbReference type="GO" id="GO:0015833">
    <property type="term" value="P:peptide transport"/>
    <property type="evidence" value="ECO:0007669"/>
    <property type="project" value="UniProtKB-KW"/>
</dbReference>
<dbReference type="GO" id="GO:1904680">
    <property type="term" value="F:peptide transmembrane transporter activity"/>
    <property type="evidence" value="ECO:0007669"/>
    <property type="project" value="TreeGrafter"/>
</dbReference>
<evidence type="ECO:0000256" key="2">
    <source>
        <dbReference type="ARBA" id="ARBA00022856"/>
    </source>
</evidence>
<keyword evidence="7" id="KW-1185">Reference proteome</keyword>
<dbReference type="GO" id="GO:0015031">
    <property type="term" value="P:protein transport"/>
    <property type="evidence" value="ECO:0007669"/>
    <property type="project" value="UniProtKB-KW"/>
</dbReference>
<protein>
    <submittedName>
        <fullName evidence="6">ABC transporter substrate-binding protein</fullName>
    </submittedName>
</protein>
<evidence type="ECO:0000313" key="7">
    <source>
        <dbReference type="Proteomes" id="UP000546173"/>
    </source>
</evidence>
<gene>
    <name evidence="6" type="ORF">H7993_11685</name>
</gene>
<feature type="domain" description="Solute-binding protein family 5" evidence="5">
    <location>
        <begin position="118"/>
        <end position="505"/>
    </location>
</feature>
<proteinExistence type="predicted"/>
<dbReference type="PANTHER" id="PTHR30290">
    <property type="entry name" value="PERIPLASMIC BINDING COMPONENT OF ABC TRANSPORTER"/>
    <property type="match status" value="1"/>
</dbReference>
<keyword evidence="3" id="KW-0653">Protein transport</keyword>
<reference evidence="6 7" key="1">
    <citation type="submission" date="2020-08" db="EMBL/GenBank/DDBJ databases">
        <title>Pseudomonas sp. nov.</title>
        <authorList>
            <person name="Gieschler S."/>
            <person name="Fiedler G."/>
            <person name="Brinks E."/>
            <person name="Boehnlein C."/>
            <person name="Franz C.M.A.P."/>
            <person name="Kabisch J."/>
        </authorList>
    </citation>
    <scope>NUCLEOTIDE SEQUENCE [LARGE SCALE GENOMIC DNA]</scope>
    <source>
        <strain evidence="6 7">MBT-2</strain>
    </source>
</reference>
<dbReference type="PIRSF" id="PIRSF002741">
    <property type="entry name" value="MppA"/>
    <property type="match status" value="1"/>
</dbReference>
<dbReference type="InterPro" id="IPR039424">
    <property type="entry name" value="SBP_5"/>
</dbReference>
<dbReference type="Proteomes" id="UP000546173">
    <property type="component" value="Unassembled WGS sequence"/>
</dbReference>
<evidence type="ECO:0000256" key="4">
    <source>
        <dbReference type="SAM" id="SignalP"/>
    </source>
</evidence>
<evidence type="ECO:0000256" key="1">
    <source>
        <dbReference type="ARBA" id="ARBA00022729"/>
    </source>
</evidence>
<keyword evidence="2" id="KW-0571">Peptide transport</keyword>
<name>A0A7X1G7B8_9PSED</name>